<proteinExistence type="predicted"/>
<organism evidence="1 2">
    <name type="scientific">Paenibacillus lautus</name>
    <name type="common">Bacillus lautus</name>
    <dbReference type="NCBI Taxonomy" id="1401"/>
    <lineage>
        <taxon>Bacteria</taxon>
        <taxon>Bacillati</taxon>
        <taxon>Bacillota</taxon>
        <taxon>Bacilli</taxon>
        <taxon>Bacillales</taxon>
        <taxon>Paenibacillaceae</taxon>
        <taxon>Paenibacillus</taxon>
    </lineage>
</organism>
<dbReference type="InterPro" id="IPR009920">
    <property type="entry name" value="HEPPP_synth_su1"/>
</dbReference>
<dbReference type="OrthoDB" id="2417886at2"/>
<accession>A0A1R1B912</accession>
<sequence>MKSYRVPELAEKYLNYDMIQNHTELPNFPDARVHLLYIFLKDSGRNLAGHEELYALVTSLVQVGLDTHESIDVTEGNQGEAMMRSRQLKVLAGDYFSSRFYQLLALKGEIAVISLLSKAVSDVNVLKMRLYGKMKKTLLPSEEYLRLTVQLNMQLFLSFTPLLEKSVQETWEKLLKEFTECETLVREMERCATPEIGRCGYVYWHLIESGSDEERRMLVGKKTDMKDWRKLILKHKVSEKLLDKLRESVNAVQLLLASRVGESPYAGMLDPFLKRLSTYRSVVSER</sequence>
<dbReference type="EMBL" id="MRTF01000001">
    <property type="protein sequence ID" value="OME96613.1"/>
    <property type="molecule type" value="Genomic_DNA"/>
</dbReference>
<comment type="caution">
    <text evidence="1">The sequence shown here is derived from an EMBL/GenBank/DDBJ whole genome shotgun (WGS) entry which is preliminary data.</text>
</comment>
<dbReference type="Gene3D" id="1.20.120.1450">
    <property type="match status" value="1"/>
</dbReference>
<dbReference type="Pfam" id="PF07307">
    <property type="entry name" value="HEPPP_synt_1"/>
    <property type="match status" value="1"/>
</dbReference>
<gene>
    <name evidence="1" type="ORF">BK123_03205</name>
</gene>
<name>A0A1R1B912_PAELA</name>
<dbReference type="RefSeq" id="WP_076320963.1">
    <property type="nucleotide sequence ID" value="NZ_MRTF01000001.1"/>
</dbReference>
<dbReference type="STRING" id="1401.BK123_03205"/>
<dbReference type="AlphaFoldDB" id="A0A1R1B912"/>
<evidence type="ECO:0000313" key="1">
    <source>
        <dbReference type="EMBL" id="OME96613.1"/>
    </source>
</evidence>
<dbReference type="GO" id="GO:0009234">
    <property type="term" value="P:menaquinone biosynthetic process"/>
    <property type="evidence" value="ECO:0007669"/>
    <property type="project" value="InterPro"/>
</dbReference>
<protein>
    <submittedName>
        <fullName evidence="1">Heptaprenyl diphosphate synthase</fullName>
    </submittedName>
</protein>
<dbReference type="Proteomes" id="UP000187074">
    <property type="component" value="Unassembled WGS sequence"/>
</dbReference>
<reference evidence="1 2" key="1">
    <citation type="submission" date="2016-11" db="EMBL/GenBank/DDBJ databases">
        <title>Paenibacillus species isolates.</title>
        <authorList>
            <person name="Beno S.M."/>
        </authorList>
    </citation>
    <scope>NUCLEOTIDE SEQUENCE [LARGE SCALE GENOMIC DNA]</scope>
    <source>
        <strain evidence="1 2">FSL F4-0100</strain>
    </source>
</reference>
<evidence type="ECO:0000313" key="2">
    <source>
        <dbReference type="Proteomes" id="UP000187074"/>
    </source>
</evidence>